<dbReference type="AlphaFoldDB" id="A0A382WF89"/>
<dbReference type="EMBL" id="UINC01158956">
    <property type="protein sequence ID" value="SVD56778.1"/>
    <property type="molecule type" value="Genomic_DNA"/>
</dbReference>
<feature type="non-terminal residue" evidence="1">
    <location>
        <position position="278"/>
    </location>
</feature>
<dbReference type="Pfam" id="PF08811">
    <property type="entry name" value="DUF1800"/>
    <property type="match status" value="1"/>
</dbReference>
<gene>
    <name evidence="1" type="ORF">METZ01_LOCUS409632</name>
</gene>
<dbReference type="InterPro" id="IPR014917">
    <property type="entry name" value="DUF1800"/>
</dbReference>
<feature type="non-terminal residue" evidence="1">
    <location>
        <position position="1"/>
    </location>
</feature>
<protein>
    <recommendedName>
        <fullName evidence="2">DUF1800 domain-containing protein</fullName>
    </recommendedName>
</protein>
<evidence type="ECO:0000313" key="1">
    <source>
        <dbReference type="EMBL" id="SVD56778.1"/>
    </source>
</evidence>
<accession>A0A382WF89</accession>
<proteinExistence type="predicted"/>
<reference evidence="1" key="1">
    <citation type="submission" date="2018-05" db="EMBL/GenBank/DDBJ databases">
        <authorList>
            <person name="Lanie J.A."/>
            <person name="Ng W.-L."/>
            <person name="Kazmierczak K.M."/>
            <person name="Andrzejewski T.M."/>
            <person name="Davidsen T.M."/>
            <person name="Wayne K.J."/>
            <person name="Tettelin H."/>
            <person name="Glass J.I."/>
            <person name="Rusch D."/>
            <person name="Podicherti R."/>
            <person name="Tsui H.-C.T."/>
            <person name="Winkler M.E."/>
        </authorList>
    </citation>
    <scope>NUCLEOTIDE SEQUENCE</scope>
</reference>
<evidence type="ECO:0008006" key="2">
    <source>
        <dbReference type="Google" id="ProtNLM"/>
    </source>
</evidence>
<organism evidence="1">
    <name type="scientific">marine metagenome</name>
    <dbReference type="NCBI Taxonomy" id="408172"/>
    <lineage>
        <taxon>unclassified sequences</taxon>
        <taxon>metagenomes</taxon>
        <taxon>ecological metagenomes</taxon>
    </lineage>
</organism>
<name>A0A382WF89_9ZZZZ</name>
<sequence>GKYIYGDRKKLRKKFKKDKKGYQKAKDKLKHETGQKFWKNLELSIRHKEAVASNVPVLTRLWYFWGNHFTISDKDHLKDYTTGAYHRETIRSNLNQTFEKMVYDATTSWAMILHLDNTDNEGPNSKGALEPWRKKENKPATINENHARELLELHTVSPNAGYTQEDIIQLAYIMTGWQHKWNNRSLETGDVWFEPKVHQPGKKVVFNKEYKSGRKGLSKVIKDLANHPSCREFIAIKLCRHFITDEPTKEMIKPIIIAWEKSGGFLPEVHKAAIKVAF</sequence>